<evidence type="ECO:0000313" key="1">
    <source>
        <dbReference type="EMBL" id="SKC03660.1"/>
    </source>
</evidence>
<gene>
    <name evidence="1" type="ORF">SAMN05660841_03791</name>
</gene>
<reference evidence="2" key="1">
    <citation type="submission" date="2017-02" db="EMBL/GenBank/DDBJ databases">
        <authorList>
            <person name="Varghese N."/>
            <person name="Submissions S."/>
        </authorList>
    </citation>
    <scope>NUCLEOTIDE SEQUENCE [LARGE SCALE GENOMIC DNA]</scope>
    <source>
        <strain evidence="2">DSM 24091</strain>
    </source>
</reference>
<protein>
    <submittedName>
        <fullName evidence="1">Uncharacterized protein</fullName>
    </submittedName>
</protein>
<evidence type="ECO:0000313" key="2">
    <source>
        <dbReference type="Proteomes" id="UP000190150"/>
    </source>
</evidence>
<dbReference type="AlphaFoldDB" id="A0A1T5G5E0"/>
<name>A0A1T5G5E0_9SPHI</name>
<accession>A0A1T5G5E0</accession>
<dbReference type="Proteomes" id="UP000190150">
    <property type="component" value="Unassembled WGS sequence"/>
</dbReference>
<keyword evidence="2" id="KW-1185">Reference proteome</keyword>
<organism evidence="1 2">
    <name type="scientific">Sphingobacterium nematocida</name>
    <dbReference type="NCBI Taxonomy" id="1513896"/>
    <lineage>
        <taxon>Bacteria</taxon>
        <taxon>Pseudomonadati</taxon>
        <taxon>Bacteroidota</taxon>
        <taxon>Sphingobacteriia</taxon>
        <taxon>Sphingobacteriales</taxon>
        <taxon>Sphingobacteriaceae</taxon>
        <taxon>Sphingobacterium</taxon>
    </lineage>
</organism>
<proteinExistence type="predicted"/>
<dbReference type="EMBL" id="FUZF01000021">
    <property type="protein sequence ID" value="SKC03660.1"/>
    <property type="molecule type" value="Genomic_DNA"/>
</dbReference>
<sequence length="57" mass="6924">MQYLLRHFEVCQNKYTILLQKSNFFASNFILFQNVLTDEHQRQSYPQYIPKLNVSIL</sequence>